<proteinExistence type="predicted"/>
<name>A0AAV6TMF5_9ARAC</name>
<evidence type="ECO:0000259" key="2">
    <source>
        <dbReference type="Pfam" id="PF05022"/>
    </source>
</evidence>
<feature type="region of interest" description="Disordered" evidence="1">
    <location>
        <begin position="1"/>
        <end position="42"/>
    </location>
</feature>
<organism evidence="3 4">
    <name type="scientific">Oedothorax gibbosus</name>
    <dbReference type="NCBI Taxonomy" id="931172"/>
    <lineage>
        <taxon>Eukaryota</taxon>
        <taxon>Metazoa</taxon>
        <taxon>Ecdysozoa</taxon>
        <taxon>Arthropoda</taxon>
        <taxon>Chelicerata</taxon>
        <taxon>Arachnida</taxon>
        <taxon>Araneae</taxon>
        <taxon>Araneomorphae</taxon>
        <taxon>Entelegynae</taxon>
        <taxon>Araneoidea</taxon>
        <taxon>Linyphiidae</taxon>
        <taxon>Erigoninae</taxon>
        <taxon>Oedothorax</taxon>
    </lineage>
</organism>
<comment type="caution">
    <text evidence="3">The sequence shown here is derived from an EMBL/GenBank/DDBJ whole genome shotgun (WGS) entry which is preliminary data.</text>
</comment>
<accession>A0AAV6TMF5</accession>
<reference evidence="3 4" key="1">
    <citation type="journal article" date="2022" name="Nat. Ecol. Evol.">
        <title>A masculinizing supergene underlies an exaggerated male reproductive morph in a spider.</title>
        <authorList>
            <person name="Hendrickx F."/>
            <person name="De Corte Z."/>
            <person name="Sonet G."/>
            <person name="Van Belleghem S.M."/>
            <person name="Kostlbacher S."/>
            <person name="Vangestel C."/>
        </authorList>
    </citation>
    <scope>NUCLEOTIDE SEQUENCE [LARGE SCALE GENOMIC DNA]</scope>
    <source>
        <strain evidence="3">W744_W776</strain>
    </source>
</reference>
<dbReference type="GO" id="GO:0005730">
    <property type="term" value="C:nucleolus"/>
    <property type="evidence" value="ECO:0007669"/>
    <property type="project" value="UniProtKB-ARBA"/>
</dbReference>
<evidence type="ECO:0000313" key="3">
    <source>
        <dbReference type="EMBL" id="KAG8172736.1"/>
    </source>
</evidence>
<evidence type="ECO:0000256" key="1">
    <source>
        <dbReference type="SAM" id="MobiDB-lite"/>
    </source>
</evidence>
<evidence type="ECO:0000313" key="4">
    <source>
        <dbReference type="Proteomes" id="UP000827092"/>
    </source>
</evidence>
<feature type="compositionally biased region" description="Polar residues" evidence="1">
    <location>
        <begin position="32"/>
        <end position="42"/>
    </location>
</feature>
<sequence length="42" mass="4750">HEIPNLGAARGKQFRHEKTKKKKGNHSFGKIDTTSVKSILFD</sequence>
<dbReference type="Proteomes" id="UP000827092">
    <property type="component" value="Unassembled WGS sequence"/>
</dbReference>
<feature type="domain" description="Srp40 C-terminal" evidence="2">
    <location>
        <begin position="5"/>
        <end position="41"/>
    </location>
</feature>
<keyword evidence="4" id="KW-1185">Reference proteome</keyword>
<dbReference type="Pfam" id="PF05022">
    <property type="entry name" value="SRP40_C"/>
    <property type="match status" value="1"/>
</dbReference>
<gene>
    <name evidence="3" type="ORF">JTE90_004666</name>
</gene>
<dbReference type="AlphaFoldDB" id="A0AAV6TMF5"/>
<protein>
    <recommendedName>
        <fullName evidence="2">Srp40 C-terminal domain-containing protein</fullName>
    </recommendedName>
</protein>
<feature type="non-terminal residue" evidence="3">
    <location>
        <position position="1"/>
    </location>
</feature>
<dbReference type="InterPro" id="IPR007718">
    <property type="entry name" value="Srp40_C"/>
</dbReference>
<feature type="compositionally biased region" description="Basic residues" evidence="1">
    <location>
        <begin position="12"/>
        <end position="25"/>
    </location>
</feature>
<dbReference type="EMBL" id="JAFNEN010002430">
    <property type="protein sequence ID" value="KAG8172736.1"/>
    <property type="molecule type" value="Genomic_DNA"/>
</dbReference>